<dbReference type="GO" id="GO:0019878">
    <property type="term" value="P:lysine biosynthetic process via aminoadipic acid"/>
    <property type="evidence" value="ECO:0007669"/>
    <property type="project" value="UniProtKB-UniPathway"/>
</dbReference>
<evidence type="ECO:0000256" key="5">
    <source>
        <dbReference type="ARBA" id="ARBA00022605"/>
    </source>
</evidence>
<evidence type="ECO:0000256" key="7">
    <source>
        <dbReference type="ARBA" id="ARBA00023157"/>
    </source>
</evidence>
<evidence type="ECO:0000256" key="1">
    <source>
        <dbReference type="ARBA" id="ARBA00004884"/>
    </source>
</evidence>
<dbReference type="Pfam" id="PF01262">
    <property type="entry name" value="AlaDh_PNT_C"/>
    <property type="match status" value="1"/>
</dbReference>
<evidence type="ECO:0000256" key="4">
    <source>
        <dbReference type="ARBA" id="ARBA00021221"/>
    </source>
</evidence>
<evidence type="ECO:0000256" key="2">
    <source>
        <dbReference type="ARBA" id="ARBA00011245"/>
    </source>
</evidence>
<dbReference type="Pfam" id="PF05222">
    <property type="entry name" value="AlaDh_PNT_N"/>
    <property type="match status" value="1"/>
</dbReference>
<evidence type="ECO:0000256" key="3">
    <source>
        <dbReference type="ARBA" id="ARBA00012847"/>
    </source>
</evidence>
<dbReference type="InterPro" id="IPR027281">
    <property type="entry name" value="Lys1"/>
</dbReference>
<feature type="domain" description="Alanine dehydrogenase/pyridine nucleotide transhydrogenase NAD(H)-binding" evidence="10">
    <location>
        <begin position="163"/>
        <end position="338"/>
    </location>
</feature>
<evidence type="ECO:0000259" key="10">
    <source>
        <dbReference type="SMART" id="SM01002"/>
    </source>
</evidence>
<comment type="subunit">
    <text evidence="2">Monomer.</text>
</comment>
<name>A0A382C8S8_9ZZZZ</name>
<dbReference type="EMBL" id="UINC01033261">
    <property type="protein sequence ID" value="SVB22259.1"/>
    <property type="molecule type" value="Genomic_DNA"/>
</dbReference>
<reference evidence="12" key="1">
    <citation type="submission" date="2018-05" db="EMBL/GenBank/DDBJ databases">
        <authorList>
            <person name="Lanie J.A."/>
            <person name="Ng W.-L."/>
            <person name="Kazmierczak K.M."/>
            <person name="Andrzejewski T.M."/>
            <person name="Davidsen T.M."/>
            <person name="Wayne K.J."/>
            <person name="Tettelin H."/>
            <person name="Glass J.I."/>
            <person name="Rusch D."/>
            <person name="Podicherti R."/>
            <person name="Tsui H.-C.T."/>
            <person name="Winkler M.E."/>
        </authorList>
    </citation>
    <scope>NUCLEOTIDE SEQUENCE</scope>
</reference>
<proteinExistence type="predicted"/>
<dbReference type="PANTHER" id="PTHR11133">
    <property type="entry name" value="SACCHAROPINE DEHYDROGENASE"/>
    <property type="match status" value="1"/>
</dbReference>
<keyword evidence="5" id="KW-0028">Amino-acid biosynthesis</keyword>
<evidence type="ECO:0000256" key="9">
    <source>
        <dbReference type="ARBA" id="ARBA00047860"/>
    </source>
</evidence>
<dbReference type="PANTHER" id="PTHR11133:SF22">
    <property type="entry name" value="ALPHA-AMINOADIPIC SEMIALDEHYDE SYNTHASE, MITOCHONDRIAL"/>
    <property type="match status" value="1"/>
</dbReference>
<dbReference type="Gene3D" id="3.40.50.720">
    <property type="entry name" value="NAD(P)-binding Rossmann-like Domain"/>
    <property type="match status" value="2"/>
</dbReference>
<evidence type="ECO:0000256" key="8">
    <source>
        <dbReference type="ARBA" id="ARBA00033228"/>
    </source>
</evidence>
<feature type="domain" description="Alanine dehydrogenase/pyridine nucleotide transhydrogenase N-terminal" evidence="11">
    <location>
        <begin position="4"/>
        <end position="136"/>
    </location>
</feature>
<dbReference type="SUPFAM" id="SSF52283">
    <property type="entry name" value="Formate/glycerate dehydrogenase catalytic domain-like"/>
    <property type="match status" value="1"/>
</dbReference>
<organism evidence="12">
    <name type="scientific">marine metagenome</name>
    <dbReference type="NCBI Taxonomy" id="408172"/>
    <lineage>
        <taxon>unclassified sequences</taxon>
        <taxon>metagenomes</taxon>
        <taxon>ecological metagenomes</taxon>
    </lineage>
</organism>
<keyword evidence="6" id="KW-0560">Oxidoreductase</keyword>
<dbReference type="CDD" id="cd05199">
    <property type="entry name" value="SDH_like"/>
    <property type="match status" value="1"/>
</dbReference>
<dbReference type="PIRSF" id="PIRSF018250">
    <property type="entry name" value="Saccharopine_DH_Lys"/>
    <property type="match status" value="1"/>
</dbReference>
<dbReference type="EC" id="1.5.1.7" evidence="3"/>
<dbReference type="GO" id="GO:0004754">
    <property type="term" value="F:saccharopine dehydrogenase (NAD+, L-lysine-forming) activity"/>
    <property type="evidence" value="ECO:0007669"/>
    <property type="project" value="UniProtKB-EC"/>
</dbReference>
<evidence type="ECO:0000256" key="6">
    <source>
        <dbReference type="ARBA" id="ARBA00023002"/>
    </source>
</evidence>
<dbReference type="AlphaFoldDB" id="A0A382C8S8"/>
<dbReference type="UniPathway" id="UPA00033">
    <property type="reaction ID" value="UER00034"/>
</dbReference>
<dbReference type="SMART" id="SM01002">
    <property type="entry name" value="AlaDh_PNT_C"/>
    <property type="match status" value="1"/>
</dbReference>
<accession>A0A382C8S8</accession>
<keyword evidence="7" id="KW-1015">Disulfide bond</keyword>
<dbReference type="InterPro" id="IPR051168">
    <property type="entry name" value="AASS"/>
</dbReference>
<protein>
    <recommendedName>
        <fullName evidence="4">Saccharopine dehydrogenase [NAD(+), L-lysine-forming]</fullName>
        <ecNumber evidence="3">1.5.1.7</ecNumber>
    </recommendedName>
    <alternativeName>
        <fullName evidence="8">Lysine--2-oxoglutarate reductase</fullName>
    </alternativeName>
</protein>
<evidence type="ECO:0000313" key="12">
    <source>
        <dbReference type="EMBL" id="SVB22259.1"/>
    </source>
</evidence>
<comment type="pathway">
    <text evidence="1">Amino-acid biosynthesis; L-lysine biosynthesis via AAA pathway; L-lysine from L-alpha-aminoadipate (fungal route): step 3/3.</text>
</comment>
<evidence type="ECO:0000259" key="11">
    <source>
        <dbReference type="SMART" id="SM01003"/>
    </source>
</evidence>
<dbReference type="InterPro" id="IPR007698">
    <property type="entry name" value="AlaDH/PNT_NAD(H)-bd"/>
</dbReference>
<dbReference type="InterPro" id="IPR007886">
    <property type="entry name" value="AlaDH/PNT_N"/>
</dbReference>
<dbReference type="SMART" id="SM01003">
    <property type="entry name" value="AlaDh_PNT_N"/>
    <property type="match status" value="1"/>
</dbReference>
<gene>
    <name evidence="12" type="ORF">METZ01_LOCUS175113</name>
</gene>
<sequence length="399" mass="45389">MKIGIIKEFKTPPDKRVVFSPSKCIRAKEEFPQIEFLIQKSDIRSFSDKEYENLGFSVVEDLSMADILIGVKEVPIDKLISNKPYFFFSHTIKKQDYNKKLLQAILEKNIQLHDHETIVNKDDIRLIGFGYYAGVIGTYNGLRALGLKQGLFNLPKASDLKDRNEFNKELDKIILPNIKIVLSGKGRVGSGAKEVLDYLQIKQVSVEEFLDNSFDEPVYVNIDVLDYNSRIDNNESSADDFYKNPQEYSSTFMKFCKSSDVFIAGHYHNPKAPKLISKQNISSEDFNIRVIADISCDIDGPIVSTIRPSTIEDPIYGYDPINHCEIDYMHDNAVVVMAVDNLPCELPRDASEAFGDMFIENVLPAFFNGDADLILEKSKITQNGKLTPRFDYLQDFVID</sequence>
<comment type="catalytic activity">
    <reaction evidence="9">
        <text>L-saccharopine + NAD(+) + H2O = L-lysine + 2-oxoglutarate + NADH + H(+)</text>
        <dbReference type="Rhea" id="RHEA:12440"/>
        <dbReference type="ChEBI" id="CHEBI:15377"/>
        <dbReference type="ChEBI" id="CHEBI:15378"/>
        <dbReference type="ChEBI" id="CHEBI:16810"/>
        <dbReference type="ChEBI" id="CHEBI:32551"/>
        <dbReference type="ChEBI" id="CHEBI:57540"/>
        <dbReference type="ChEBI" id="CHEBI:57945"/>
        <dbReference type="ChEBI" id="CHEBI:57951"/>
        <dbReference type="EC" id="1.5.1.7"/>
    </reaction>
</comment>